<evidence type="ECO:0000313" key="4">
    <source>
        <dbReference type="EMBL" id="MDS0244735.1"/>
    </source>
</evidence>
<evidence type="ECO:0000313" key="5">
    <source>
        <dbReference type="Proteomes" id="UP001183582"/>
    </source>
</evidence>
<reference evidence="4 5" key="1">
    <citation type="submission" date="2021-06" db="EMBL/GenBank/DDBJ databases">
        <title>Genome-based taxonomic framework of Microbacterium strains isolated from marine environment, the description of four new species and reclassification of four preexisting species.</title>
        <authorList>
            <person name="Lee S.D."/>
            <person name="Kim S.-M."/>
            <person name="Byeon Y.-S."/>
            <person name="Yang H.L."/>
            <person name="Kim I.S."/>
        </authorList>
    </citation>
    <scope>NUCLEOTIDE SEQUENCE [LARGE SCALE GENOMIC DNA]</scope>
    <source>
        <strain evidence="4 5">KACC 20514</strain>
    </source>
</reference>
<gene>
    <name evidence="4" type="ORF">KZC50_03815</name>
</gene>
<feature type="transmembrane region" description="Helical" evidence="2">
    <location>
        <begin position="164"/>
        <end position="181"/>
    </location>
</feature>
<keyword evidence="2" id="KW-1133">Transmembrane helix</keyword>
<organism evidence="4 5">
    <name type="scientific">Microbacterium aurantiacum</name>
    <dbReference type="NCBI Taxonomy" id="162393"/>
    <lineage>
        <taxon>Bacteria</taxon>
        <taxon>Bacillati</taxon>
        <taxon>Actinomycetota</taxon>
        <taxon>Actinomycetes</taxon>
        <taxon>Micrococcales</taxon>
        <taxon>Microbacteriaceae</taxon>
        <taxon>Microbacterium</taxon>
    </lineage>
</organism>
<feature type="domain" description="VanZ-like" evidence="3">
    <location>
        <begin position="49"/>
        <end position="180"/>
    </location>
</feature>
<comment type="caution">
    <text evidence="4">The sequence shown here is derived from an EMBL/GenBank/DDBJ whole genome shotgun (WGS) entry which is preliminary data.</text>
</comment>
<dbReference type="Proteomes" id="UP001183582">
    <property type="component" value="Unassembled WGS sequence"/>
</dbReference>
<sequence length="377" mass="39990">MDDQITLGILAIVLGTLVGVVLFVPFVAISYRRRGGLSLGRSLLWAAALVYFLAIWTYTLLPLPDPDAIRCVGTNLDPLALVDDVRTAVGRSDNPWFDPLALQLLLNVLLFVPLGFFLRVLGGRGILTALLVGLGLSAFIETTQLTGVWGLYPCAYRVFDVDDMLTNTTGAVVGSILSLVVPRRHRGMAQAPDADQPRPVTRGRRVIAMLCDVLGIILAISVVGTATQLWLQFVVGDRQAVLDGGIADAVSTVVPPLAWLVVILVTGRSIGDLAVQLRYRGGPLPAPLARVLRWAGGVSGWVLLGYLPGWGQLGALLFAAVSIVLVFTTARGRGLPGILSGMRLEDAREGGAVPGEGVSPARPGTPAPPRRGSRHPD</sequence>
<accession>A0AAJ2LV17</accession>
<evidence type="ECO:0000256" key="1">
    <source>
        <dbReference type="SAM" id="MobiDB-lite"/>
    </source>
</evidence>
<protein>
    <submittedName>
        <fullName evidence="4">VanZ family protein</fullName>
    </submittedName>
</protein>
<feature type="transmembrane region" description="Helical" evidence="2">
    <location>
        <begin position="6"/>
        <end position="31"/>
    </location>
</feature>
<dbReference type="GeneID" id="301457325"/>
<dbReference type="PANTHER" id="PTHR36834">
    <property type="entry name" value="MEMBRANE PROTEIN-RELATED"/>
    <property type="match status" value="1"/>
</dbReference>
<dbReference type="PANTHER" id="PTHR36834:SF1">
    <property type="entry name" value="INTEGRAL MEMBRANE PROTEIN"/>
    <property type="match status" value="1"/>
</dbReference>
<dbReference type="Pfam" id="PF04892">
    <property type="entry name" value="VanZ"/>
    <property type="match status" value="1"/>
</dbReference>
<keyword evidence="2" id="KW-0472">Membrane</keyword>
<dbReference type="RefSeq" id="WP_310890675.1">
    <property type="nucleotide sequence ID" value="NZ_BAAAGR010000001.1"/>
</dbReference>
<feature type="transmembrane region" description="Helical" evidence="2">
    <location>
        <begin position="206"/>
        <end position="230"/>
    </location>
</feature>
<dbReference type="InterPro" id="IPR006976">
    <property type="entry name" value="VanZ-like"/>
</dbReference>
<feature type="transmembrane region" description="Helical" evidence="2">
    <location>
        <begin position="130"/>
        <end position="152"/>
    </location>
</feature>
<dbReference type="EMBL" id="JAHWXH010000001">
    <property type="protein sequence ID" value="MDS0244735.1"/>
    <property type="molecule type" value="Genomic_DNA"/>
</dbReference>
<feature type="transmembrane region" description="Helical" evidence="2">
    <location>
        <begin position="43"/>
        <end position="61"/>
    </location>
</feature>
<feature type="region of interest" description="Disordered" evidence="1">
    <location>
        <begin position="349"/>
        <end position="377"/>
    </location>
</feature>
<keyword evidence="2" id="KW-0812">Transmembrane</keyword>
<dbReference type="InterPro" id="IPR053150">
    <property type="entry name" value="Teicoplanin_resist-assoc"/>
</dbReference>
<evidence type="ECO:0000256" key="2">
    <source>
        <dbReference type="SAM" id="Phobius"/>
    </source>
</evidence>
<name>A0AAJ2LV17_9MICO</name>
<feature type="transmembrane region" description="Helical" evidence="2">
    <location>
        <begin position="313"/>
        <end position="330"/>
    </location>
</feature>
<feature type="transmembrane region" description="Helical" evidence="2">
    <location>
        <begin position="100"/>
        <end position="118"/>
    </location>
</feature>
<dbReference type="AlphaFoldDB" id="A0AAJ2LV17"/>
<evidence type="ECO:0000259" key="3">
    <source>
        <dbReference type="Pfam" id="PF04892"/>
    </source>
</evidence>
<proteinExistence type="predicted"/>